<dbReference type="Pfam" id="PF10720">
    <property type="entry name" value="DUF2515"/>
    <property type="match status" value="1"/>
</dbReference>
<name>A0ABT9Z953_9BACI</name>
<accession>A0ABT9Z953</accession>
<organism evidence="1 2">
    <name type="scientific">Metabacillus malikii</name>
    <dbReference type="NCBI Taxonomy" id="1504265"/>
    <lineage>
        <taxon>Bacteria</taxon>
        <taxon>Bacillati</taxon>
        <taxon>Bacillota</taxon>
        <taxon>Bacilli</taxon>
        <taxon>Bacillales</taxon>
        <taxon>Bacillaceae</taxon>
        <taxon>Metabacillus</taxon>
    </lineage>
</organism>
<proteinExistence type="predicted"/>
<reference evidence="1 2" key="1">
    <citation type="submission" date="2023-07" db="EMBL/GenBank/DDBJ databases">
        <title>Genomic Encyclopedia of Type Strains, Phase IV (KMG-IV): sequencing the most valuable type-strain genomes for metagenomic binning, comparative biology and taxonomic classification.</title>
        <authorList>
            <person name="Goeker M."/>
        </authorList>
    </citation>
    <scope>NUCLEOTIDE SEQUENCE [LARGE SCALE GENOMIC DNA]</scope>
    <source>
        <strain evidence="1 2">DSM 29005</strain>
    </source>
</reference>
<dbReference type="EMBL" id="JAUSUD010000001">
    <property type="protein sequence ID" value="MDQ0228794.1"/>
    <property type="molecule type" value="Genomic_DNA"/>
</dbReference>
<keyword evidence="2" id="KW-1185">Reference proteome</keyword>
<protein>
    <recommendedName>
        <fullName evidence="3">DUF2515 domain-containing protein</fullName>
    </recommendedName>
</protein>
<evidence type="ECO:0000313" key="2">
    <source>
        <dbReference type="Proteomes" id="UP001234495"/>
    </source>
</evidence>
<evidence type="ECO:0000313" key="1">
    <source>
        <dbReference type="EMBL" id="MDQ0228794.1"/>
    </source>
</evidence>
<evidence type="ECO:0008006" key="3">
    <source>
        <dbReference type="Google" id="ProtNLM"/>
    </source>
</evidence>
<comment type="caution">
    <text evidence="1">The sequence shown here is derived from an EMBL/GenBank/DDBJ whole genome shotgun (WGS) entry which is preliminary data.</text>
</comment>
<dbReference type="Proteomes" id="UP001234495">
    <property type="component" value="Unassembled WGS sequence"/>
</dbReference>
<dbReference type="InterPro" id="IPR019658">
    <property type="entry name" value="DUF2515"/>
</dbReference>
<sequence>MYYRKKANISEDKMITSIVNTTKVKNYDNISRTKAYENYYFQNAEITWSYLASMVSRNAGWSMTDLKGKWFQKALTSEQRSMLFMTYERANWLIFHDAFPQLLLYEWSKHLNRPLFHLLKYFHVSRFMETEWNYFWEHHEKERLLTALIINEQNVIQKPVIENRQYKYHVFSTLPYKLQDYLHFSSVIFPTVSGKLFGFTASDFQRLSSRIELGKRLAWLLFHAGLYEQFIVFSKTVEHSGSRYDYERYFPDKRKRETPLLRTSFPIVSHTIDENREDWFHGQKTKKWFKERKIPKDYEITDWFNNKQNQLHLLTLLQEYKGRKKG</sequence>
<dbReference type="RefSeq" id="WP_307335453.1">
    <property type="nucleotide sequence ID" value="NZ_JAUSUD010000001.1"/>
</dbReference>
<gene>
    <name evidence="1" type="ORF">J2S19_000044</name>
</gene>